<dbReference type="EMBL" id="JAZHXJ010002662">
    <property type="protein sequence ID" value="KAL1837348.1"/>
    <property type="molecule type" value="Genomic_DNA"/>
</dbReference>
<feature type="transmembrane region" description="Helical" evidence="1">
    <location>
        <begin position="51"/>
        <end position="69"/>
    </location>
</feature>
<name>A0ABR3V8E6_9PEZI</name>
<keyword evidence="1" id="KW-0812">Transmembrane</keyword>
<comment type="caution">
    <text evidence="2">The sequence shown here is derived from an EMBL/GenBank/DDBJ whole genome shotgun (WGS) entry which is preliminary data.</text>
</comment>
<accession>A0ABR3V8E6</accession>
<evidence type="ECO:0000256" key="1">
    <source>
        <dbReference type="SAM" id="Phobius"/>
    </source>
</evidence>
<evidence type="ECO:0000313" key="3">
    <source>
        <dbReference type="Proteomes" id="UP001586593"/>
    </source>
</evidence>
<dbReference type="Proteomes" id="UP001586593">
    <property type="component" value="Unassembled WGS sequence"/>
</dbReference>
<gene>
    <name evidence="2" type="ORF">VTK73DRAFT_4722</name>
</gene>
<sequence>MRRIQVCAVSIVLFFSKSIKQQAPTWVVKVKRELIYQASFAATPSLHRPTFFSSFFFFLIFLIIFVLLSRPFPSVIGTRFDWQRLSAAPRANRDRSLALVQKVSVS</sequence>
<proteinExistence type="predicted"/>
<keyword evidence="3" id="KW-1185">Reference proteome</keyword>
<evidence type="ECO:0000313" key="2">
    <source>
        <dbReference type="EMBL" id="KAL1837348.1"/>
    </source>
</evidence>
<keyword evidence="1" id="KW-0472">Membrane</keyword>
<organism evidence="2 3">
    <name type="scientific">Phialemonium thermophilum</name>
    <dbReference type="NCBI Taxonomy" id="223376"/>
    <lineage>
        <taxon>Eukaryota</taxon>
        <taxon>Fungi</taxon>
        <taxon>Dikarya</taxon>
        <taxon>Ascomycota</taxon>
        <taxon>Pezizomycotina</taxon>
        <taxon>Sordariomycetes</taxon>
        <taxon>Sordariomycetidae</taxon>
        <taxon>Cephalothecales</taxon>
        <taxon>Cephalothecaceae</taxon>
        <taxon>Phialemonium</taxon>
    </lineage>
</organism>
<evidence type="ECO:0008006" key="4">
    <source>
        <dbReference type="Google" id="ProtNLM"/>
    </source>
</evidence>
<keyword evidence="1" id="KW-1133">Transmembrane helix</keyword>
<protein>
    <recommendedName>
        <fullName evidence="4">ATP synthase F0 subunit 8</fullName>
    </recommendedName>
</protein>
<reference evidence="2 3" key="1">
    <citation type="journal article" date="2024" name="Commun. Biol.">
        <title>Comparative genomic analysis of thermophilic fungi reveals convergent evolutionary adaptations and gene losses.</title>
        <authorList>
            <person name="Steindorff A.S."/>
            <person name="Aguilar-Pontes M.V."/>
            <person name="Robinson A.J."/>
            <person name="Andreopoulos B."/>
            <person name="LaButti K."/>
            <person name="Kuo A."/>
            <person name="Mondo S."/>
            <person name="Riley R."/>
            <person name="Otillar R."/>
            <person name="Haridas S."/>
            <person name="Lipzen A."/>
            <person name="Grimwood J."/>
            <person name="Schmutz J."/>
            <person name="Clum A."/>
            <person name="Reid I.D."/>
            <person name="Moisan M.C."/>
            <person name="Butler G."/>
            <person name="Nguyen T.T.M."/>
            <person name="Dewar K."/>
            <person name="Conant G."/>
            <person name="Drula E."/>
            <person name="Henrissat B."/>
            <person name="Hansel C."/>
            <person name="Singer S."/>
            <person name="Hutchinson M.I."/>
            <person name="de Vries R.P."/>
            <person name="Natvig D.O."/>
            <person name="Powell A.J."/>
            <person name="Tsang A."/>
            <person name="Grigoriev I.V."/>
        </authorList>
    </citation>
    <scope>NUCLEOTIDE SEQUENCE [LARGE SCALE GENOMIC DNA]</scope>
    <source>
        <strain evidence="2 3">ATCC 24622</strain>
    </source>
</reference>